<dbReference type="InterPro" id="IPR003593">
    <property type="entry name" value="AAA+_ATPase"/>
</dbReference>
<proteinExistence type="predicted"/>
<evidence type="ECO:0000259" key="1">
    <source>
        <dbReference type="SMART" id="SM00382"/>
    </source>
</evidence>
<protein>
    <submittedName>
        <fullName evidence="2">MoxR-like ATPase</fullName>
    </submittedName>
</protein>
<dbReference type="OrthoDB" id="9808397at2"/>
<evidence type="ECO:0000313" key="3">
    <source>
        <dbReference type="Proteomes" id="UP000219412"/>
    </source>
</evidence>
<dbReference type="PANTHER" id="PTHR42759">
    <property type="entry name" value="MOXR FAMILY PROTEIN"/>
    <property type="match status" value="1"/>
</dbReference>
<organism evidence="2 3">
    <name type="scientific">Salinicoccus kekensis</name>
    <dbReference type="NCBI Taxonomy" id="714307"/>
    <lineage>
        <taxon>Bacteria</taxon>
        <taxon>Bacillati</taxon>
        <taxon>Bacillota</taxon>
        <taxon>Bacilli</taxon>
        <taxon>Bacillales</taxon>
        <taxon>Staphylococcaceae</taxon>
        <taxon>Salinicoccus</taxon>
    </lineage>
</organism>
<dbReference type="GO" id="GO:0005524">
    <property type="term" value="F:ATP binding"/>
    <property type="evidence" value="ECO:0007669"/>
    <property type="project" value="InterPro"/>
</dbReference>
<accession>A0A285UJT0</accession>
<dbReference type="Pfam" id="PF07726">
    <property type="entry name" value="AAA_3"/>
    <property type="match status" value="1"/>
</dbReference>
<dbReference type="InterPro" id="IPR050764">
    <property type="entry name" value="CbbQ/NirQ/NorQ/GpvN"/>
</dbReference>
<dbReference type="SUPFAM" id="SSF52540">
    <property type="entry name" value="P-loop containing nucleoside triphosphate hydrolases"/>
    <property type="match status" value="1"/>
</dbReference>
<dbReference type="Proteomes" id="UP000219412">
    <property type="component" value="Unassembled WGS sequence"/>
</dbReference>
<sequence length="319" mass="35376">MSVAGYLNDLKKEIGKVLVGQEEVIDLIFISIIQKGHILFESVPGTGKTVLAKSISKVLGGDFSRVQFTPDVLPTDITGMNIYNPKTQAFELNRGPVMTNILLADEINRATPRTQSALLEVMEEGQVTIDGVTHPVDSPFIVLATQNPIESKQGTFDLPEAQMDRFFLKIDLGYPSFENEMTMLDLHRGDGPRDAINQVLSLDIIREMQAEAGKIHINRTVKDYIINLVHRTRAHEHIALGVSPRGTIALMQAAVGAALINGRDYVTPDDVKYIAPYVLTHRIVLNIEGMTLTSEKEVMDRILKSTEVPVEYGVERDEV</sequence>
<dbReference type="SMART" id="SM00382">
    <property type="entry name" value="AAA"/>
    <property type="match status" value="1"/>
</dbReference>
<evidence type="ECO:0000313" key="2">
    <source>
        <dbReference type="EMBL" id="SOC42174.1"/>
    </source>
</evidence>
<name>A0A285UJT0_9STAP</name>
<keyword evidence="3" id="KW-1185">Reference proteome</keyword>
<dbReference type="InterPro" id="IPR041628">
    <property type="entry name" value="ChlI/MoxR_AAA_lid"/>
</dbReference>
<dbReference type="CDD" id="cd00009">
    <property type="entry name" value="AAA"/>
    <property type="match status" value="1"/>
</dbReference>
<dbReference type="Pfam" id="PF17863">
    <property type="entry name" value="AAA_lid_2"/>
    <property type="match status" value="1"/>
</dbReference>
<dbReference type="Gene3D" id="1.10.8.80">
    <property type="entry name" value="Magnesium chelatase subunit I, C-Terminal domain"/>
    <property type="match status" value="1"/>
</dbReference>
<reference evidence="3" key="1">
    <citation type="submission" date="2017-08" db="EMBL/GenBank/DDBJ databases">
        <authorList>
            <person name="Varghese N."/>
            <person name="Submissions S."/>
        </authorList>
    </citation>
    <scope>NUCLEOTIDE SEQUENCE [LARGE SCALE GENOMIC DNA]</scope>
    <source>
        <strain evidence="3">DSM 23173</strain>
    </source>
</reference>
<dbReference type="Gene3D" id="3.40.50.300">
    <property type="entry name" value="P-loop containing nucleotide triphosphate hydrolases"/>
    <property type="match status" value="1"/>
</dbReference>
<dbReference type="GO" id="GO:0016887">
    <property type="term" value="F:ATP hydrolysis activity"/>
    <property type="evidence" value="ECO:0007669"/>
    <property type="project" value="InterPro"/>
</dbReference>
<dbReference type="RefSeq" id="WP_097040784.1">
    <property type="nucleotide sequence ID" value="NZ_OBQF01000003.1"/>
</dbReference>
<dbReference type="InterPro" id="IPR011703">
    <property type="entry name" value="ATPase_AAA-3"/>
</dbReference>
<dbReference type="EMBL" id="OBQF01000003">
    <property type="protein sequence ID" value="SOC42174.1"/>
    <property type="molecule type" value="Genomic_DNA"/>
</dbReference>
<feature type="domain" description="AAA+ ATPase" evidence="1">
    <location>
        <begin position="34"/>
        <end position="176"/>
    </location>
</feature>
<gene>
    <name evidence="2" type="ORF">SAMN05878391_1547</name>
</gene>
<dbReference type="InterPro" id="IPR027417">
    <property type="entry name" value="P-loop_NTPase"/>
</dbReference>
<dbReference type="AlphaFoldDB" id="A0A285UJT0"/>
<dbReference type="PIRSF" id="PIRSF002849">
    <property type="entry name" value="AAA_ATPase_chaperone_MoxR_prd"/>
    <property type="match status" value="1"/>
</dbReference>
<dbReference type="PANTHER" id="PTHR42759:SF5">
    <property type="entry name" value="METHANOL DEHYDROGENASE REGULATOR"/>
    <property type="match status" value="1"/>
</dbReference>